<evidence type="ECO:0000313" key="7">
    <source>
        <dbReference type="EMBL" id="KAJ8349146.1"/>
    </source>
</evidence>
<evidence type="ECO:0000256" key="3">
    <source>
        <dbReference type="PROSITE-ProRule" id="PRU00192"/>
    </source>
</evidence>
<keyword evidence="1 3" id="KW-0728">SH3 domain</keyword>
<keyword evidence="8" id="KW-1185">Reference proteome</keyword>
<dbReference type="CDD" id="cd11822">
    <property type="entry name" value="SH3_SASH_like"/>
    <property type="match status" value="1"/>
</dbReference>
<feature type="compositionally biased region" description="Low complexity" evidence="4">
    <location>
        <begin position="401"/>
        <end position="424"/>
    </location>
</feature>
<keyword evidence="2" id="KW-0597">Phosphoprotein</keyword>
<reference evidence="7" key="1">
    <citation type="journal article" date="2023" name="Science">
        <title>Genome structures resolve the early diversification of teleost fishes.</title>
        <authorList>
            <person name="Parey E."/>
            <person name="Louis A."/>
            <person name="Montfort J."/>
            <person name="Bouchez O."/>
            <person name="Roques C."/>
            <person name="Iampietro C."/>
            <person name="Lluch J."/>
            <person name="Castinel A."/>
            <person name="Donnadieu C."/>
            <person name="Desvignes T."/>
            <person name="Floi Bucao C."/>
            <person name="Jouanno E."/>
            <person name="Wen M."/>
            <person name="Mejri S."/>
            <person name="Dirks R."/>
            <person name="Jansen H."/>
            <person name="Henkel C."/>
            <person name="Chen W.J."/>
            <person name="Zahm M."/>
            <person name="Cabau C."/>
            <person name="Klopp C."/>
            <person name="Thompson A.W."/>
            <person name="Robinson-Rechavi M."/>
            <person name="Braasch I."/>
            <person name="Lecointre G."/>
            <person name="Bobe J."/>
            <person name="Postlethwait J.H."/>
            <person name="Berthelot C."/>
            <person name="Roest Crollius H."/>
            <person name="Guiguen Y."/>
        </authorList>
    </citation>
    <scope>NUCLEOTIDE SEQUENCE</scope>
    <source>
        <strain evidence="7">WJC10195</strain>
    </source>
</reference>
<dbReference type="EMBL" id="JAINUF010000010">
    <property type="protein sequence ID" value="KAJ8349146.1"/>
    <property type="molecule type" value="Genomic_DNA"/>
</dbReference>
<dbReference type="PANTHER" id="PTHR12301">
    <property type="entry name" value="SAM-DOMAIN, SH3 AND NUCLEAR LOCALIZATION SIGNALS PROTEIN RELATED"/>
    <property type="match status" value="1"/>
</dbReference>
<dbReference type="PROSITE" id="PS50105">
    <property type="entry name" value="SAM_DOMAIN"/>
    <property type="match status" value="1"/>
</dbReference>
<dbReference type="SUPFAM" id="SSF50044">
    <property type="entry name" value="SH3-domain"/>
    <property type="match status" value="1"/>
</dbReference>
<evidence type="ECO:0000259" key="6">
    <source>
        <dbReference type="PROSITE" id="PS50105"/>
    </source>
</evidence>
<dbReference type="InterPro" id="IPR001452">
    <property type="entry name" value="SH3_domain"/>
</dbReference>
<feature type="region of interest" description="Disordered" evidence="4">
    <location>
        <begin position="63"/>
        <end position="83"/>
    </location>
</feature>
<feature type="compositionally biased region" description="Basic and acidic residues" evidence="4">
    <location>
        <begin position="376"/>
        <end position="391"/>
    </location>
</feature>
<feature type="region of interest" description="Disordered" evidence="4">
    <location>
        <begin position="578"/>
        <end position="638"/>
    </location>
</feature>
<dbReference type="Proteomes" id="UP001152622">
    <property type="component" value="Chromosome 10"/>
</dbReference>
<feature type="region of interest" description="Disordered" evidence="4">
    <location>
        <begin position="310"/>
        <end position="348"/>
    </location>
</feature>
<feature type="region of interest" description="Disordered" evidence="4">
    <location>
        <begin position="376"/>
        <end position="432"/>
    </location>
</feature>
<evidence type="ECO:0000313" key="8">
    <source>
        <dbReference type="Proteomes" id="UP001152622"/>
    </source>
</evidence>
<gene>
    <name evidence="7" type="ORF">SKAU_G00277350</name>
</gene>
<organism evidence="7 8">
    <name type="scientific">Synaphobranchus kaupii</name>
    <name type="common">Kaup's arrowtooth eel</name>
    <dbReference type="NCBI Taxonomy" id="118154"/>
    <lineage>
        <taxon>Eukaryota</taxon>
        <taxon>Metazoa</taxon>
        <taxon>Chordata</taxon>
        <taxon>Craniata</taxon>
        <taxon>Vertebrata</taxon>
        <taxon>Euteleostomi</taxon>
        <taxon>Actinopterygii</taxon>
        <taxon>Neopterygii</taxon>
        <taxon>Teleostei</taxon>
        <taxon>Anguilliformes</taxon>
        <taxon>Synaphobranchidae</taxon>
        <taxon>Synaphobranchus</taxon>
    </lineage>
</organism>
<dbReference type="SMART" id="SM00454">
    <property type="entry name" value="SAM"/>
    <property type="match status" value="1"/>
</dbReference>
<evidence type="ECO:0000256" key="2">
    <source>
        <dbReference type="ARBA" id="ARBA00022553"/>
    </source>
</evidence>
<evidence type="ECO:0000256" key="1">
    <source>
        <dbReference type="ARBA" id="ARBA00022443"/>
    </source>
</evidence>
<dbReference type="InterPro" id="IPR001660">
    <property type="entry name" value="SAM"/>
</dbReference>
<dbReference type="PANTHER" id="PTHR12301:SF4">
    <property type="entry name" value="SAM DOMAIN-CONTAINING PROTEIN SAMSN-1"/>
    <property type="match status" value="1"/>
</dbReference>
<dbReference type="InterPro" id="IPR036028">
    <property type="entry name" value="SH3-like_dom_sf"/>
</dbReference>
<dbReference type="Pfam" id="PF00536">
    <property type="entry name" value="SAM_1"/>
    <property type="match status" value="1"/>
</dbReference>
<dbReference type="SUPFAM" id="SSF47769">
    <property type="entry name" value="SAM/Pointed domain"/>
    <property type="match status" value="1"/>
</dbReference>
<feature type="compositionally biased region" description="Polar residues" evidence="4">
    <location>
        <begin position="334"/>
        <end position="343"/>
    </location>
</feature>
<dbReference type="InterPro" id="IPR013761">
    <property type="entry name" value="SAM/pointed_sf"/>
</dbReference>
<accession>A0A9Q1F1I4</accession>
<feature type="domain" description="SAM" evidence="6">
    <location>
        <begin position="519"/>
        <end position="583"/>
    </location>
</feature>
<comment type="caution">
    <text evidence="7">The sequence shown here is derived from an EMBL/GenBank/DDBJ whole genome shotgun (WGS) entry which is preliminary data.</text>
</comment>
<dbReference type="InterPro" id="IPR021090">
    <property type="entry name" value="SPIDER"/>
</dbReference>
<dbReference type="OrthoDB" id="10047268at2759"/>
<protein>
    <recommendedName>
        <fullName evidence="9">SAM domain-containing protein SAMSN-1</fullName>
    </recommendedName>
</protein>
<sequence length="638" mass="71711">MNLFCFSLEGSMDSLYEPVRNNSGVQECIIPNRMCSQAVLPKRSNRWRGSVTALPMELSQPCRTNSVEKKRKSLSPKSTSENKALDNINCNAYQQFSKNSLNEEMRRDVRQSEFQVGEDRVRQPDSERGEKKLPIQMADTGTETGDSMGTLKRIRKLTGEKRRPEGGQGTSEMSAHISDSLLKDDRPVISSIGLAKKPEEKLGKVAVQRVTENNIAPVVQTLISESCSGGTAEFPLPWDIPYHTCRRPLTEYRMYNYDFTLPRSKDWNRFEYLIQEHRHRVDLAPSRIIRSITDLDICDQRSTSFGRFDAFRNQPSPFKPEENGGILPVDGESGNESCDQSKPGSIGKKMKAISMTMRKKMGRKYVKALSEEMVDGVDHGGEGEGETEGKRPLGKGSRRTSNSLESLNSRQSSSSVVTSGSDSSTNRDSLRLEEDVPYTGHFCGRARVHTDFVPSPYDTDSLKLKIGDFIDIISKPPMGIWTGMLNNKVGNFKFIYVDIIVEKEAEPERVRPQRQSTHLTLKTLQELLESLHLEEYTSSLLLNGYQTVEDLRDLKEKHLIELNVTDPDDRHRLLAAADGVIDAETQGENKTEDTPEAESRSDSLKLEDDCPRDSGCYMTSESSDNSREDTESHPSTPS</sequence>
<dbReference type="PROSITE" id="PS50002">
    <property type="entry name" value="SH3"/>
    <property type="match status" value="1"/>
</dbReference>
<feature type="compositionally biased region" description="Basic and acidic residues" evidence="4">
    <location>
        <begin position="587"/>
        <end position="612"/>
    </location>
</feature>
<dbReference type="Pfam" id="PF12485">
    <property type="entry name" value="SPIDER"/>
    <property type="match status" value="1"/>
</dbReference>
<evidence type="ECO:0000259" key="5">
    <source>
        <dbReference type="PROSITE" id="PS50002"/>
    </source>
</evidence>
<name>A0A9Q1F1I4_SYNKA</name>
<evidence type="ECO:0008006" key="9">
    <source>
        <dbReference type="Google" id="ProtNLM"/>
    </source>
</evidence>
<dbReference type="SMART" id="SM00326">
    <property type="entry name" value="SH3"/>
    <property type="match status" value="1"/>
</dbReference>
<evidence type="ECO:0000256" key="4">
    <source>
        <dbReference type="SAM" id="MobiDB-lite"/>
    </source>
</evidence>
<dbReference type="AlphaFoldDB" id="A0A9Q1F1I4"/>
<dbReference type="Gene3D" id="1.10.150.50">
    <property type="entry name" value="Transcription Factor, Ets-1"/>
    <property type="match status" value="1"/>
</dbReference>
<dbReference type="InterPro" id="IPR051725">
    <property type="entry name" value="SAM-SH3_domain_protein"/>
</dbReference>
<feature type="domain" description="SH3" evidence="5">
    <location>
        <begin position="441"/>
        <end position="502"/>
    </location>
</feature>
<feature type="region of interest" description="Disordered" evidence="4">
    <location>
        <begin position="158"/>
        <end position="179"/>
    </location>
</feature>
<dbReference type="Gene3D" id="2.30.30.40">
    <property type="entry name" value="SH3 Domains"/>
    <property type="match status" value="1"/>
</dbReference>
<proteinExistence type="predicted"/>